<keyword evidence="1" id="KW-0830">Ubiquinone</keyword>
<keyword evidence="1" id="KW-0496">Mitochondrion</keyword>
<gene>
    <name evidence="1" type="ORF">BN850_0137720</name>
</gene>
<dbReference type="EMBL" id="HG321322">
    <property type="protein sequence ID" value="CEF82646.1"/>
    <property type="molecule type" value="Genomic_DNA"/>
</dbReference>
<organism evidence="1">
    <name type="scientific">Fusarium clavum</name>
    <dbReference type="NCBI Taxonomy" id="2594811"/>
    <lineage>
        <taxon>Eukaryota</taxon>
        <taxon>Fungi</taxon>
        <taxon>Dikarya</taxon>
        <taxon>Ascomycota</taxon>
        <taxon>Pezizomycotina</taxon>
        <taxon>Sordariomycetes</taxon>
        <taxon>Hypocreomycetidae</taxon>
        <taxon>Hypocreales</taxon>
        <taxon>Nectriaceae</taxon>
        <taxon>Fusarium</taxon>
        <taxon>Fusarium incarnatum-equiseti species complex</taxon>
    </lineage>
</organism>
<reference evidence="1" key="1">
    <citation type="submission" date="2013-05" db="EMBL/GenBank/DDBJ databases">
        <title>Draft genome sequences of six wheat associated Fusarium spp. isolates.</title>
        <authorList>
            <person name="Moolhuijzen P.M."/>
            <person name="Manners J.M."/>
            <person name="Wilcox S."/>
            <person name="Bellgard M.I."/>
            <person name="Gardiner D.M."/>
        </authorList>
    </citation>
    <scope>NUCLEOTIDE SEQUENCE</scope>
    <source>
        <strain evidence="1">CS3069</strain>
    </source>
</reference>
<evidence type="ECO:0000313" key="1">
    <source>
        <dbReference type="EMBL" id="CDL73383.1"/>
    </source>
</evidence>
<geneLocation type="mitochondrion" evidence="1"/>
<sequence length="118" mass="12936">MMVNSTMAITDNGRNSTSVFPVPVSTLPTSDPVVFTRISPLVFLTTFTNGLPSSATESTRPRRCWPTTVSGLSDWGVSVSFLLLRLWTFPLPVSCSEVLEFLLMSARTSPMMPMTRSS</sequence>
<proteinExistence type="predicted"/>
<feature type="non-terminal residue" evidence="1">
    <location>
        <position position="118"/>
    </location>
</feature>
<dbReference type="AlphaFoldDB" id="W1ID24"/>
<accession>W1ID24</accession>
<name>W1ID24_9HYPO</name>
<protein>
    <submittedName>
        <fullName evidence="1">NUCM_NEUCR NADH-ubiquinone oxidoreductase 49 kDa subunit</fullName>
    </submittedName>
</protein>
<dbReference type="EMBL" id="CBMI010005058">
    <property type="protein sequence ID" value="CDL73383.1"/>
    <property type="molecule type" value="Genomic_DNA"/>
</dbReference>